<dbReference type="eggNOG" id="ENOG502SSJ0">
    <property type="taxonomic scope" value="Eukaryota"/>
</dbReference>
<reference evidence="3 4" key="1">
    <citation type="journal article" date="2013" name="PLoS Genet.">
        <title>Comparative genome structure, secondary metabolite, and effector coding capacity across Cochliobolus pathogens.</title>
        <authorList>
            <person name="Condon B.J."/>
            <person name="Leng Y."/>
            <person name="Wu D."/>
            <person name="Bushley K.E."/>
            <person name="Ohm R.A."/>
            <person name="Otillar R."/>
            <person name="Martin J."/>
            <person name="Schackwitz W."/>
            <person name="Grimwood J."/>
            <person name="MohdZainudin N."/>
            <person name="Xue C."/>
            <person name="Wang R."/>
            <person name="Manning V.A."/>
            <person name="Dhillon B."/>
            <person name="Tu Z.J."/>
            <person name="Steffenson B.J."/>
            <person name="Salamov A."/>
            <person name="Sun H."/>
            <person name="Lowry S."/>
            <person name="LaButti K."/>
            <person name="Han J."/>
            <person name="Copeland A."/>
            <person name="Lindquist E."/>
            <person name="Barry K."/>
            <person name="Schmutz J."/>
            <person name="Baker S.E."/>
            <person name="Ciuffetti L.M."/>
            <person name="Grigoriev I.V."/>
            <person name="Zhong S."/>
            <person name="Turgeon B.G."/>
        </authorList>
    </citation>
    <scope>NUCLEOTIDE SEQUENCE [LARGE SCALE GENOMIC DNA]</scope>
    <source>
        <strain evidence="3 4">26-R-13</strain>
    </source>
</reference>
<dbReference type="InterPro" id="IPR036389">
    <property type="entry name" value="RNase_III_sf"/>
</dbReference>
<dbReference type="KEGG" id="bze:COCCADRAFT_22845"/>
<feature type="compositionally biased region" description="Polar residues" evidence="1">
    <location>
        <begin position="695"/>
        <end position="706"/>
    </location>
</feature>
<dbReference type="GO" id="GO:0006396">
    <property type="term" value="P:RNA processing"/>
    <property type="evidence" value="ECO:0007669"/>
    <property type="project" value="InterPro"/>
</dbReference>
<protein>
    <recommendedName>
        <fullName evidence="2">RNase III domain-containing protein</fullName>
    </recommendedName>
</protein>
<feature type="region of interest" description="Disordered" evidence="1">
    <location>
        <begin position="695"/>
        <end position="718"/>
    </location>
</feature>
<feature type="compositionally biased region" description="Basic and acidic residues" evidence="1">
    <location>
        <begin position="555"/>
        <end position="565"/>
    </location>
</feature>
<dbReference type="InterPro" id="IPR000999">
    <property type="entry name" value="RNase_III_dom"/>
</dbReference>
<dbReference type="CDD" id="cd00593">
    <property type="entry name" value="RIBOc"/>
    <property type="match status" value="1"/>
</dbReference>
<dbReference type="SUPFAM" id="SSF69065">
    <property type="entry name" value="RNase III domain-like"/>
    <property type="match status" value="1"/>
</dbReference>
<dbReference type="Gene3D" id="1.10.1520.10">
    <property type="entry name" value="Ribonuclease III domain"/>
    <property type="match status" value="1"/>
</dbReference>
<dbReference type="EMBL" id="KI964549">
    <property type="protein sequence ID" value="EUC37674.1"/>
    <property type="molecule type" value="Genomic_DNA"/>
</dbReference>
<evidence type="ECO:0000313" key="3">
    <source>
        <dbReference type="EMBL" id="EUC37674.1"/>
    </source>
</evidence>
<feature type="region of interest" description="Disordered" evidence="1">
    <location>
        <begin position="551"/>
        <end position="626"/>
    </location>
</feature>
<dbReference type="Proteomes" id="UP000053841">
    <property type="component" value="Unassembled WGS sequence"/>
</dbReference>
<dbReference type="RefSeq" id="XP_007708042.1">
    <property type="nucleotide sequence ID" value="XM_007709852.1"/>
</dbReference>
<name>W6YQD6_COCC2</name>
<feature type="domain" description="RNase III" evidence="2">
    <location>
        <begin position="109"/>
        <end position="234"/>
    </location>
</feature>
<dbReference type="GO" id="GO:0004525">
    <property type="term" value="F:ribonuclease III activity"/>
    <property type="evidence" value="ECO:0007669"/>
    <property type="project" value="InterPro"/>
</dbReference>
<dbReference type="OrthoDB" id="67027at2759"/>
<dbReference type="STRING" id="930089.W6YQD6"/>
<sequence>MIFKGSWPSVPLRRCLPCRLPGCSYSTPWHLQEFQNKRQVKSAPDCSSTQRRLLWGSSEPPQHFGPKTRIPDLFERKDAIHLKLAAQQLEWCERPPRHHHDMLEAVSRVGRIEERIQYTFRNKMLCVEALKITALNYPLFFKGMVHKVKPNNRLALLGDRVLSMVLCDIWYSTGYSPDMKARQATETTSKLHSKAHKFSIDREVLIGEGVSAASVRQSAESLEAILGAVYVDSDRNLETVKQVIKSIELDRHQFLQALPEAHPELQDWKWQHIVYREEEQLFEERIKSLEHKAEELQNHWRDAESFTTGVSGAKPNISPEAQSAIRTEAAKLEIDARQLLKEVEQAPISAVCTQVKEITRKRTKIMIHTALALQSEMDHSDGIIEEQSTEELATGPTTTDDLDPIYTLANKALLKNENPPPDESAPEGAPEKTEEQPDSLTRLFLSKNSRGAMPKLAISASQRSSSIPADSVLPRDRNPVIIALIDEFNEVVKQHHTSRTRNIGIWSNKEFGLKLVAWSNALTKTRTLERRGETVDTLAMYEDMLQKALESSLPAERKASADRKKMALSKKAKPAVSLEVEKPTTSTPAKEETNLTKEQDQGHDHRHDQGQKKEKKRLAPAHNRHQKETKEFLETIKHSEHTAESVEDLERNISEFHTAAWEITNKTAERVPQCLSRPLHRPQTSIKIGSLTWKTTSPRQGKTTSEAPPRTWSMRKPRKTLIRYQDPLTQYGISTFSSRPRSRDRADP</sequence>
<feature type="region of interest" description="Disordered" evidence="1">
    <location>
        <begin position="414"/>
        <end position="438"/>
    </location>
</feature>
<dbReference type="HOGENOM" id="CLU_378976_0_0_1"/>
<evidence type="ECO:0000313" key="4">
    <source>
        <dbReference type="Proteomes" id="UP000053841"/>
    </source>
</evidence>
<accession>W6YQD6</accession>
<dbReference type="GeneID" id="19145291"/>
<dbReference type="SMART" id="SM00535">
    <property type="entry name" value="RIBOc"/>
    <property type="match status" value="1"/>
</dbReference>
<feature type="compositionally biased region" description="Basic residues" evidence="1">
    <location>
        <begin position="613"/>
        <end position="625"/>
    </location>
</feature>
<evidence type="ECO:0000256" key="1">
    <source>
        <dbReference type="SAM" id="MobiDB-lite"/>
    </source>
</evidence>
<dbReference type="AlphaFoldDB" id="W6YQD6"/>
<organism evidence="3 4">
    <name type="scientific">Cochliobolus carbonum (strain 26-R-13)</name>
    <name type="common">Maize leaf spot fungus</name>
    <name type="synonym">Bipolaris zeicola</name>
    <dbReference type="NCBI Taxonomy" id="930089"/>
    <lineage>
        <taxon>Eukaryota</taxon>
        <taxon>Fungi</taxon>
        <taxon>Dikarya</taxon>
        <taxon>Ascomycota</taxon>
        <taxon>Pezizomycotina</taxon>
        <taxon>Dothideomycetes</taxon>
        <taxon>Pleosporomycetidae</taxon>
        <taxon>Pleosporales</taxon>
        <taxon>Pleosporineae</taxon>
        <taxon>Pleosporaceae</taxon>
        <taxon>Bipolaris</taxon>
    </lineage>
</organism>
<gene>
    <name evidence="3" type="ORF">COCCADRAFT_22845</name>
</gene>
<feature type="compositionally biased region" description="Basic and acidic residues" evidence="1">
    <location>
        <begin position="589"/>
        <end position="612"/>
    </location>
</feature>
<dbReference type="PROSITE" id="PS50142">
    <property type="entry name" value="RNASE_3_2"/>
    <property type="match status" value="1"/>
</dbReference>
<keyword evidence="4" id="KW-1185">Reference proteome</keyword>
<evidence type="ECO:0000259" key="2">
    <source>
        <dbReference type="PROSITE" id="PS50142"/>
    </source>
</evidence>
<proteinExistence type="predicted"/>